<dbReference type="InterPro" id="IPR006059">
    <property type="entry name" value="SBP"/>
</dbReference>
<dbReference type="KEGG" id="beu:BE0216_07975"/>
<proteinExistence type="predicted"/>
<dbReference type="Gene3D" id="3.40.190.10">
    <property type="entry name" value="Periplasmic binding protein-like II"/>
    <property type="match status" value="1"/>
</dbReference>
<reference evidence="2 3" key="1">
    <citation type="submission" date="2020-10" db="EMBL/GenBank/DDBJ databases">
        <title>Genome sequencing of Bifidobacterium eulemuris_DSMZ_100216.</title>
        <authorList>
            <person name="Kim J."/>
        </authorList>
    </citation>
    <scope>NUCLEOTIDE SEQUENCE [LARGE SCALE GENOMIC DNA]</scope>
    <source>
        <strain evidence="2 3">DSM 100216</strain>
    </source>
</reference>
<keyword evidence="1" id="KW-0732">Signal</keyword>
<organism evidence="2 3">
    <name type="scientific">Bifidobacterium eulemuris</name>
    <dbReference type="NCBI Taxonomy" id="1765219"/>
    <lineage>
        <taxon>Bacteria</taxon>
        <taxon>Bacillati</taxon>
        <taxon>Actinomycetota</taxon>
        <taxon>Actinomycetes</taxon>
        <taxon>Bifidobacteriales</taxon>
        <taxon>Bifidobacteriaceae</taxon>
        <taxon>Bifidobacterium</taxon>
    </lineage>
</organism>
<sequence length="447" mass="48732">MIEKGSTMNRTVKAAVSMIAITAMSIGALAACGSSSASDSEGKVYFLNFKPEAADQWTALAEAYTDETGVTVEVQTAASGTYEQTLKSEIAKTDAPTLFQVNGPVGYQNWKGYTADMSDTEVYKQLQNQDVALTDGDKVVGIPYVMETYGLIYNKDILNKYFALDGAKATSIEDIDSFDALKAVADDMQSRKDELGIQGAFTSAGFDSSSDWRFKTHLANLPLYYEFQKDDVTEQPATIKGTYLNNYKNIFDLYITDSTTEPTQLSSKTGDDANSEFALGEAAFYQNGTWAWTDLEKAGMTADQVGIMPIYFGVDDANEGLVTGSENYWCINEKASEADQKATADFLAWVITSDTGKKALSEDMGFTTPFKTFDDVETANPLTAAAVEDQASGKTQVSWNFTMMPSEEWKNQLGSALLEYAQGTGDWSAVESAFVDNWATEYANANS</sequence>
<feature type="chain" id="PRO_5039474281" evidence="1">
    <location>
        <begin position="31"/>
        <end position="447"/>
    </location>
</feature>
<dbReference type="PANTHER" id="PTHR43649:SF12">
    <property type="entry name" value="DIACETYLCHITOBIOSE BINDING PROTEIN DASA"/>
    <property type="match status" value="1"/>
</dbReference>
<dbReference type="RefSeq" id="WP_169714293.1">
    <property type="nucleotide sequence ID" value="NZ_CP062938.1"/>
</dbReference>
<evidence type="ECO:0000313" key="3">
    <source>
        <dbReference type="Proteomes" id="UP000593943"/>
    </source>
</evidence>
<dbReference type="AlphaFoldDB" id="A0A7L9SPW7"/>
<feature type="signal peptide" evidence="1">
    <location>
        <begin position="1"/>
        <end position="30"/>
    </location>
</feature>
<keyword evidence="3" id="KW-1185">Reference proteome</keyword>
<gene>
    <name evidence="2" type="ORF">BE0216_07975</name>
</gene>
<dbReference type="InterPro" id="IPR050490">
    <property type="entry name" value="Bact_solute-bd_prot1"/>
</dbReference>
<dbReference type="EMBL" id="CP062938">
    <property type="protein sequence ID" value="QOL32394.1"/>
    <property type="molecule type" value="Genomic_DNA"/>
</dbReference>
<dbReference type="PANTHER" id="PTHR43649">
    <property type="entry name" value="ARABINOSE-BINDING PROTEIN-RELATED"/>
    <property type="match status" value="1"/>
</dbReference>
<dbReference type="PROSITE" id="PS51257">
    <property type="entry name" value="PROKAR_LIPOPROTEIN"/>
    <property type="match status" value="1"/>
</dbReference>
<accession>A0A7L9SPW7</accession>
<dbReference type="Pfam" id="PF13416">
    <property type="entry name" value="SBP_bac_8"/>
    <property type="match status" value="1"/>
</dbReference>
<protein>
    <submittedName>
        <fullName evidence="2">ABC transporter substrate-binding protein</fullName>
    </submittedName>
</protein>
<dbReference type="SUPFAM" id="SSF53850">
    <property type="entry name" value="Periplasmic binding protein-like II"/>
    <property type="match status" value="1"/>
</dbReference>
<name>A0A7L9SPW7_9BIFI</name>
<evidence type="ECO:0000313" key="2">
    <source>
        <dbReference type="EMBL" id="QOL32394.1"/>
    </source>
</evidence>
<dbReference type="Proteomes" id="UP000593943">
    <property type="component" value="Chromosome"/>
</dbReference>
<evidence type="ECO:0000256" key="1">
    <source>
        <dbReference type="SAM" id="SignalP"/>
    </source>
</evidence>